<evidence type="ECO:0000313" key="8">
    <source>
        <dbReference type="EMBL" id="MBU8872452.1"/>
    </source>
</evidence>
<protein>
    <recommendedName>
        <fullName evidence="5 6">Homoserine kinase</fullName>
        <shortName evidence="5">HK</shortName>
        <shortName evidence="5">HSK</shortName>
        <ecNumber evidence="5 6">2.7.1.39</ecNumber>
    </recommendedName>
</protein>
<dbReference type="InterPro" id="IPR050249">
    <property type="entry name" value="Pseudomonas-type_ThrB"/>
</dbReference>
<keyword evidence="4 5" id="KW-0067">ATP-binding</keyword>
<keyword evidence="9" id="KW-1185">Reference proteome</keyword>
<dbReference type="Pfam" id="PF01636">
    <property type="entry name" value="APH"/>
    <property type="match status" value="1"/>
</dbReference>
<proteinExistence type="inferred from homology"/>
<keyword evidence="5" id="KW-0028">Amino-acid biosynthesis</keyword>
<dbReference type="Proteomes" id="UP000727907">
    <property type="component" value="Unassembled WGS sequence"/>
</dbReference>
<dbReference type="PANTHER" id="PTHR21064">
    <property type="entry name" value="AMINOGLYCOSIDE PHOSPHOTRANSFERASE DOMAIN-CONTAINING PROTEIN-RELATED"/>
    <property type="match status" value="1"/>
</dbReference>
<evidence type="ECO:0000256" key="4">
    <source>
        <dbReference type="ARBA" id="ARBA00022840"/>
    </source>
</evidence>
<keyword evidence="1 5" id="KW-0808">Transferase</keyword>
<keyword evidence="3 5" id="KW-0418">Kinase</keyword>
<comment type="catalytic activity">
    <reaction evidence="5">
        <text>L-homoserine + ATP = O-phospho-L-homoserine + ADP + H(+)</text>
        <dbReference type="Rhea" id="RHEA:13985"/>
        <dbReference type="ChEBI" id="CHEBI:15378"/>
        <dbReference type="ChEBI" id="CHEBI:30616"/>
        <dbReference type="ChEBI" id="CHEBI:57476"/>
        <dbReference type="ChEBI" id="CHEBI:57590"/>
        <dbReference type="ChEBI" id="CHEBI:456216"/>
        <dbReference type="EC" id="2.7.1.39"/>
    </reaction>
</comment>
<dbReference type="RefSeq" id="WP_216956503.1">
    <property type="nucleotide sequence ID" value="NZ_JAHOPB010000001.1"/>
</dbReference>
<comment type="pathway">
    <text evidence="5">Amino-acid biosynthesis; L-threonine biosynthesis; L-threonine from L-aspartate: step 4/5.</text>
</comment>
<dbReference type="NCBIfam" id="TIGR00938">
    <property type="entry name" value="thrB_alt"/>
    <property type="match status" value="1"/>
</dbReference>
<evidence type="ECO:0000256" key="6">
    <source>
        <dbReference type="NCBIfam" id="TIGR00938"/>
    </source>
</evidence>
<dbReference type="HAMAP" id="MF_00301">
    <property type="entry name" value="Homoser_kinase_2"/>
    <property type="match status" value="1"/>
</dbReference>
<organism evidence="8 9">
    <name type="scientific">Reyranella humidisoli</name>
    <dbReference type="NCBI Taxonomy" id="2849149"/>
    <lineage>
        <taxon>Bacteria</taxon>
        <taxon>Pseudomonadati</taxon>
        <taxon>Pseudomonadota</taxon>
        <taxon>Alphaproteobacteria</taxon>
        <taxon>Hyphomicrobiales</taxon>
        <taxon>Reyranellaceae</taxon>
        <taxon>Reyranella</taxon>
    </lineage>
</organism>
<dbReference type="EC" id="2.7.1.39" evidence="5 6"/>
<evidence type="ECO:0000256" key="2">
    <source>
        <dbReference type="ARBA" id="ARBA00022741"/>
    </source>
</evidence>
<evidence type="ECO:0000256" key="3">
    <source>
        <dbReference type="ARBA" id="ARBA00022777"/>
    </source>
</evidence>
<sequence length="316" mass="35246">MAVYTEVGDTELEAFLAEYDIGQADSFKGIAEGVENTNFLLTTTKGQYIVTLYEKRVDPGDLPFFLGLMDHLAARGLNCPQPIHGRDGNALRTLAGKPAAITSFLHGMWPRRTTVAHCAPVGEALATMHLAGQDFALKRPNALSVAGWRPLWEGSRRHIDVALDRELGAEIEFFEANWPKGLPAGVIHADMFNDNVFFLQDKLSGVIDFYFACNDLLAYDVAICLNAWCFEIDNAFNATKARNLLQGYERVRKLGDDEKQALPLLARGSALRFALTRLYDWVHTPPDALVKRKDPQEYLAKLRFHRAVSSLSDYGL</sequence>
<evidence type="ECO:0000313" key="9">
    <source>
        <dbReference type="Proteomes" id="UP000727907"/>
    </source>
</evidence>
<comment type="caution">
    <text evidence="8">The sequence shown here is derived from an EMBL/GenBank/DDBJ whole genome shotgun (WGS) entry which is preliminary data.</text>
</comment>
<dbReference type="NCBIfam" id="NF003558">
    <property type="entry name" value="PRK05231.1"/>
    <property type="match status" value="1"/>
</dbReference>
<dbReference type="GO" id="GO:0004413">
    <property type="term" value="F:homoserine kinase activity"/>
    <property type="evidence" value="ECO:0007669"/>
    <property type="project" value="UniProtKB-EC"/>
</dbReference>
<dbReference type="InterPro" id="IPR002575">
    <property type="entry name" value="Aminoglycoside_PTrfase"/>
</dbReference>
<keyword evidence="2 5" id="KW-0547">Nucleotide-binding</keyword>
<gene>
    <name evidence="5" type="primary">thrB</name>
    <name evidence="8" type="ORF">KQ910_01695</name>
</gene>
<accession>A0ABS6ICW2</accession>
<dbReference type="CDD" id="cd05153">
    <property type="entry name" value="HomoserineK_II"/>
    <property type="match status" value="1"/>
</dbReference>
<reference evidence="8 9" key="1">
    <citation type="submission" date="2021-06" db="EMBL/GenBank/DDBJ databases">
        <authorList>
            <person name="Lee D.H."/>
        </authorList>
    </citation>
    <scope>NUCLEOTIDE SEQUENCE [LARGE SCALE GENOMIC DNA]</scope>
    <source>
        <strain evidence="8 9">MMS21-HV4-11</strain>
    </source>
</reference>
<dbReference type="InterPro" id="IPR005280">
    <property type="entry name" value="Homoserine_kinase_II"/>
</dbReference>
<name>A0ABS6ICW2_9HYPH</name>
<keyword evidence="5" id="KW-0791">Threonine biosynthesis</keyword>
<dbReference type="PANTHER" id="PTHR21064:SF6">
    <property type="entry name" value="AMINOGLYCOSIDE PHOSPHOTRANSFERASE DOMAIN-CONTAINING PROTEIN"/>
    <property type="match status" value="1"/>
</dbReference>
<dbReference type="EMBL" id="JAHOPB010000001">
    <property type="protein sequence ID" value="MBU8872452.1"/>
    <property type="molecule type" value="Genomic_DNA"/>
</dbReference>
<feature type="domain" description="Aminoglycoside phosphotransferase" evidence="7">
    <location>
        <begin position="27"/>
        <end position="253"/>
    </location>
</feature>
<evidence type="ECO:0000259" key="7">
    <source>
        <dbReference type="Pfam" id="PF01636"/>
    </source>
</evidence>
<evidence type="ECO:0000256" key="5">
    <source>
        <dbReference type="HAMAP-Rule" id="MF_00301"/>
    </source>
</evidence>
<comment type="similarity">
    <text evidence="5">Belongs to the pseudomonas-type ThrB family.</text>
</comment>
<evidence type="ECO:0000256" key="1">
    <source>
        <dbReference type="ARBA" id="ARBA00022679"/>
    </source>
</evidence>